<evidence type="ECO:0000313" key="1">
    <source>
        <dbReference type="EMBL" id="MBO0931301.1"/>
    </source>
</evidence>
<protein>
    <submittedName>
        <fullName evidence="1">Uncharacterized protein</fullName>
    </submittedName>
</protein>
<dbReference type="EMBL" id="JAFMYU010000006">
    <property type="protein sequence ID" value="MBO0931301.1"/>
    <property type="molecule type" value="Genomic_DNA"/>
</dbReference>
<name>A0A939JZU4_9BACT</name>
<evidence type="ECO:0000313" key="2">
    <source>
        <dbReference type="Proteomes" id="UP000664795"/>
    </source>
</evidence>
<proteinExistence type="predicted"/>
<reference evidence="1 2" key="1">
    <citation type="submission" date="2021-03" db="EMBL/GenBank/DDBJ databases">
        <title>Fibrella sp. HMF5036 genome sequencing and assembly.</title>
        <authorList>
            <person name="Kang H."/>
            <person name="Kim H."/>
            <person name="Bae S."/>
            <person name="Joh K."/>
        </authorList>
    </citation>
    <scope>NUCLEOTIDE SEQUENCE [LARGE SCALE GENOMIC DNA]</scope>
    <source>
        <strain evidence="1 2">HMF5036</strain>
    </source>
</reference>
<gene>
    <name evidence="1" type="ORF">J2I48_09865</name>
</gene>
<dbReference type="AlphaFoldDB" id="A0A939JZU4"/>
<dbReference type="RefSeq" id="WP_207335267.1">
    <property type="nucleotide sequence ID" value="NZ_JAFMYU010000006.1"/>
</dbReference>
<dbReference type="Proteomes" id="UP000664795">
    <property type="component" value="Unassembled WGS sequence"/>
</dbReference>
<sequence length="203" mass="22856">MISILLLGGRQASGPGLAAENSYIAQLTRRFRADGLQPTVHTFYPIDLKEAGNWLKLQPLALYDLVVLQPDFGSLSSGILRQQLSILLGHVHMVRHRTVLITPLPQRTRKRLRTKRRAICLGVARRWVIPCLDTSAVLQAGDEFFQVGTDENLSAVAHELLASELHDAYYNLLMADGQPSADDLPSEAPAWRRYFYSYMTTRR</sequence>
<accession>A0A939JZU4</accession>
<comment type="caution">
    <text evidence="1">The sequence shown here is derived from an EMBL/GenBank/DDBJ whole genome shotgun (WGS) entry which is preliminary data.</text>
</comment>
<keyword evidence="2" id="KW-1185">Reference proteome</keyword>
<organism evidence="1 2">
    <name type="scientific">Fibrella aquatilis</name>
    <dbReference type="NCBI Taxonomy" id="2817059"/>
    <lineage>
        <taxon>Bacteria</taxon>
        <taxon>Pseudomonadati</taxon>
        <taxon>Bacteroidota</taxon>
        <taxon>Cytophagia</taxon>
        <taxon>Cytophagales</taxon>
        <taxon>Spirosomataceae</taxon>
        <taxon>Fibrella</taxon>
    </lineage>
</organism>